<sequence length="157" mass="17487">MGDITADKSAMLEGAMPHTTPYPFVDRVIGVFADWLKHRREITEMCQFDAAEFGRIAHDLGVTSSDLDDLVRQGPHKVEELPVLLKALGIDEDAISRAQPLVMRDLERVCALCRHKKECDHDIADGSLAQHYEAYCGNKVTLEALEQDAHRAPPATH</sequence>
<protein>
    <submittedName>
        <fullName evidence="1">Uncharacterized protein</fullName>
    </submittedName>
</protein>
<name>Q07T87_RHOP5</name>
<dbReference type="EMBL" id="CP000463">
    <property type="protein sequence ID" value="ABJ04847.1"/>
    <property type="molecule type" value="Genomic_DNA"/>
</dbReference>
<dbReference type="HOGENOM" id="CLU_150669_0_0_5"/>
<dbReference type="eggNOG" id="ENOG5033BGW">
    <property type="taxonomic scope" value="Bacteria"/>
</dbReference>
<gene>
    <name evidence="1" type="ordered locus">RPE_0891</name>
</gene>
<accession>Q07T87</accession>
<dbReference type="STRING" id="316055.RPE_0891"/>
<evidence type="ECO:0000313" key="1">
    <source>
        <dbReference type="EMBL" id="ABJ04847.1"/>
    </source>
</evidence>
<dbReference type="AlphaFoldDB" id="Q07T87"/>
<reference evidence="1" key="1">
    <citation type="submission" date="2006-09" db="EMBL/GenBank/DDBJ databases">
        <title>Complete sequence of Rhodopseudomonas palustris BisA53.</title>
        <authorList>
            <consortium name="US DOE Joint Genome Institute"/>
            <person name="Copeland A."/>
            <person name="Lucas S."/>
            <person name="Lapidus A."/>
            <person name="Barry K."/>
            <person name="Detter J.C."/>
            <person name="Glavina del Rio T."/>
            <person name="Hammon N."/>
            <person name="Israni S."/>
            <person name="Dalin E."/>
            <person name="Tice H."/>
            <person name="Pitluck S."/>
            <person name="Chain P."/>
            <person name="Malfatti S."/>
            <person name="Shin M."/>
            <person name="Vergez L."/>
            <person name="Schmutz J."/>
            <person name="Larimer F."/>
            <person name="Land M."/>
            <person name="Hauser L."/>
            <person name="Pelletier D.A."/>
            <person name="Kyrpides N."/>
            <person name="Kim E."/>
            <person name="Harwood C.S."/>
            <person name="Oda Y."/>
            <person name="Richardson P."/>
        </authorList>
    </citation>
    <scope>NUCLEOTIDE SEQUENCE [LARGE SCALE GENOMIC DNA]</scope>
    <source>
        <strain evidence="1">BisA53</strain>
    </source>
</reference>
<proteinExistence type="predicted"/>
<organism evidence="1">
    <name type="scientific">Rhodopseudomonas palustris (strain BisA53)</name>
    <dbReference type="NCBI Taxonomy" id="316055"/>
    <lineage>
        <taxon>Bacteria</taxon>
        <taxon>Pseudomonadati</taxon>
        <taxon>Pseudomonadota</taxon>
        <taxon>Alphaproteobacteria</taxon>
        <taxon>Hyphomicrobiales</taxon>
        <taxon>Nitrobacteraceae</taxon>
        <taxon>Rhodopseudomonas</taxon>
    </lineage>
</organism>
<dbReference type="KEGG" id="rpe:RPE_0891"/>